<dbReference type="AlphaFoldDB" id="A0A9P5MSV5"/>
<gene>
    <name evidence="2" type="ORF">DFH94DRAFT_634139</name>
</gene>
<feature type="domain" description="HAT C-terminal dimerisation" evidence="1">
    <location>
        <begin position="1"/>
        <end position="51"/>
    </location>
</feature>
<keyword evidence="3" id="KW-1185">Reference proteome</keyword>
<organism evidence="2 3">
    <name type="scientific">Russula ochroleuca</name>
    <dbReference type="NCBI Taxonomy" id="152965"/>
    <lineage>
        <taxon>Eukaryota</taxon>
        <taxon>Fungi</taxon>
        <taxon>Dikarya</taxon>
        <taxon>Basidiomycota</taxon>
        <taxon>Agaricomycotina</taxon>
        <taxon>Agaricomycetes</taxon>
        <taxon>Russulales</taxon>
        <taxon>Russulaceae</taxon>
        <taxon>Russula</taxon>
    </lineage>
</organism>
<proteinExistence type="predicted"/>
<dbReference type="InterPro" id="IPR012337">
    <property type="entry name" value="RNaseH-like_sf"/>
</dbReference>
<reference evidence="2" key="1">
    <citation type="submission" date="2019-10" db="EMBL/GenBank/DDBJ databases">
        <authorList>
            <consortium name="DOE Joint Genome Institute"/>
            <person name="Kuo A."/>
            <person name="Miyauchi S."/>
            <person name="Kiss E."/>
            <person name="Drula E."/>
            <person name="Kohler A."/>
            <person name="Sanchez-Garcia M."/>
            <person name="Andreopoulos B."/>
            <person name="Barry K.W."/>
            <person name="Bonito G."/>
            <person name="Buee M."/>
            <person name="Carver A."/>
            <person name="Chen C."/>
            <person name="Cichocki N."/>
            <person name="Clum A."/>
            <person name="Culley D."/>
            <person name="Crous P.W."/>
            <person name="Fauchery L."/>
            <person name="Girlanda M."/>
            <person name="Hayes R."/>
            <person name="Keri Z."/>
            <person name="LaButti K."/>
            <person name="Lipzen A."/>
            <person name="Lombard V."/>
            <person name="Magnuson J."/>
            <person name="Maillard F."/>
            <person name="Morin E."/>
            <person name="Murat C."/>
            <person name="Nolan M."/>
            <person name="Ohm R."/>
            <person name="Pangilinan J."/>
            <person name="Pereira M."/>
            <person name="Perotto S."/>
            <person name="Peter M."/>
            <person name="Riley R."/>
            <person name="Sitrit Y."/>
            <person name="Stielow B."/>
            <person name="Szollosi G."/>
            <person name="Zifcakova L."/>
            <person name="Stursova M."/>
            <person name="Spatafora J.W."/>
            <person name="Tedersoo L."/>
            <person name="Vaario L.-M."/>
            <person name="Yamada A."/>
            <person name="Yan M."/>
            <person name="Wang P."/>
            <person name="Xu J."/>
            <person name="Bruns T."/>
            <person name="Baldrian P."/>
            <person name="Vilgalys R."/>
            <person name="Henrissat B."/>
            <person name="Grigoriev I.V."/>
            <person name="Hibbett D."/>
            <person name="Nagy L.G."/>
            <person name="Martin F.M."/>
        </authorList>
    </citation>
    <scope>NUCLEOTIDE SEQUENCE</scope>
    <source>
        <strain evidence="2">Prilba</strain>
    </source>
</reference>
<feature type="non-terminal residue" evidence="2">
    <location>
        <position position="1"/>
    </location>
</feature>
<dbReference type="EMBL" id="WHVB01000012">
    <property type="protein sequence ID" value="KAF8477917.1"/>
    <property type="molecule type" value="Genomic_DNA"/>
</dbReference>
<reference evidence="2" key="2">
    <citation type="journal article" date="2020" name="Nat. Commun.">
        <title>Large-scale genome sequencing of mycorrhizal fungi provides insights into the early evolution of symbiotic traits.</title>
        <authorList>
            <person name="Miyauchi S."/>
            <person name="Kiss E."/>
            <person name="Kuo A."/>
            <person name="Drula E."/>
            <person name="Kohler A."/>
            <person name="Sanchez-Garcia M."/>
            <person name="Morin E."/>
            <person name="Andreopoulos B."/>
            <person name="Barry K.W."/>
            <person name="Bonito G."/>
            <person name="Buee M."/>
            <person name="Carver A."/>
            <person name="Chen C."/>
            <person name="Cichocki N."/>
            <person name="Clum A."/>
            <person name="Culley D."/>
            <person name="Crous P.W."/>
            <person name="Fauchery L."/>
            <person name="Girlanda M."/>
            <person name="Hayes R.D."/>
            <person name="Keri Z."/>
            <person name="LaButti K."/>
            <person name="Lipzen A."/>
            <person name="Lombard V."/>
            <person name="Magnuson J."/>
            <person name="Maillard F."/>
            <person name="Murat C."/>
            <person name="Nolan M."/>
            <person name="Ohm R.A."/>
            <person name="Pangilinan J."/>
            <person name="Pereira M.F."/>
            <person name="Perotto S."/>
            <person name="Peter M."/>
            <person name="Pfister S."/>
            <person name="Riley R."/>
            <person name="Sitrit Y."/>
            <person name="Stielow J.B."/>
            <person name="Szollosi G."/>
            <person name="Zifcakova L."/>
            <person name="Stursova M."/>
            <person name="Spatafora J.W."/>
            <person name="Tedersoo L."/>
            <person name="Vaario L.M."/>
            <person name="Yamada A."/>
            <person name="Yan M."/>
            <person name="Wang P."/>
            <person name="Xu J."/>
            <person name="Bruns T."/>
            <person name="Baldrian P."/>
            <person name="Vilgalys R."/>
            <person name="Dunand C."/>
            <person name="Henrissat B."/>
            <person name="Grigoriev I.V."/>
            <person name="Hibbett D."/>
            <person name="Nagy L.G."/>
            <person name="Martin F.M."/>
        </authorList>
    </citation>
    <scope>NUCLEOTIDE SEQUENCE</scope>
    <source>
        <strain evidence="2">Prilba</strain>
    </source>
</reference>
<dbReference type="GO" id="GO:0046983">
    <property type="term" value="F:protein dimerization activity"/>
    <property type="evidence" value="ECO:0007669"/>
    <property type="project" value="InterPro"/>
</dbReference>
<dbReference type="Proteomes" id="UP000759537">
    <property type="component" value="Unassembled WGS sequence"/>
</dbReference>
<evidence type="ECO:0000313" key="2">
    <source>
        <dbReference type="EMBL" id="KAF8477917.1"/>
    </source>
</evidence>
<dbReference type="OrthoDB" id="3241084at2759"/>
<comment type="caution">
    <text evidence="2">The sequence shown here is derived from an EMBL/GenBank/DDBJ whole genome shotgun (WGS) entry which is preliminary data.</text>
</comment>
<dbReference type="Pfam" id="PF05699">
    <property type="entry name" value="Dimer_Tnp_hAT"/>
    <property type="match status" value="1"/>
</dbReference>
<protein>
    <recommendedName>
        <fullName evidence="1">HAT C-terminal dimerisation domain-containing protein</fullName>
    </recommendedName>
</protein>
<evidence type="ECO:0000313" key="3">
    <source>
        <dbReference type="Proteomes" id="UP000759537"/>
    </source>
</evidence>
<evidence type="ECO:0000259" key="1">
    <source>
        <dbReference type="Pfam" id="PF05699"/>
    </source>
</evidence>
<accession>A0A9P5MSV5</accession>
<sequence>YPTIFSLAMDIIPIQGSAVPYKCVFSSAKETMTARRSRISPELMEALQVLKFSIRKGQSGQSLTFTTGMDYSEELRELEVLNTEEALIPEDIMAFIASLNVSEDLL</sequence>
<name>A0A9P5MSV5_9AGAM</name>
<dbReference type="SUPFAM" id="SSF53098">
    <property type="entry name" value="Ribonuclease H-like"/>
    <property type="match status" value="1"/>
</dbReference>
<dbReference type="InterPro" id="IPR008906">
    <property type="entry name" value="HATC_C_dom"/>
</dbReference>